<feature type="transmembrane region" description="Helical" evidence="6">
    <location>
        <begin position="107"/>
        <end position="129"/>
    </location>
</feature>
<evidence type="ECO:0000256" key="4">
    <source>
        <dbReference type="ARBA" id="ARBA00022989"/>
    </source>
</evidence>
<keyword evidence="4 6" id="KW-1133">Transmembrane helix</keyword>
<dbReference type="PANTHER" id="PTHR31632">
    <property type="entry name" value="IRON TRANSPORTER FTH1"/>
    <property type="match status" value="1"/>
</dbReference>
<evidence type="ECO:0000256" key="5">
    <source>
        <dbReference type="ARBA" id="ARBA00023136"/>
    </source>
</evidence>
<dbReference type="KEGG" id="cohn:KCTCHS21_07430"/>
<accession>A0A3T1CZS9</accession>
<name>A0A3T1CZS9_9BACL</name>
<keyword evidence="8" id="KW-1185">Reference proteome</keyword>
<dbReference type="GO" id="GO:0015093">
    <property type="term" value="F:ferrous iron transmembrane transporter activity"/>
    <property type="evidence" value="ECO:0007669"/>
    <property type="project" value="TreeGrafter"/>
</dbReference>
<dbReference type="GO" id="GO:0033573">
    <property type="term" value="C:high-affinity iron permease complex"/>
    <property type="evidence" value="ECO:0007669"/>
    <property type="project" value="InterPro"/>
</dbReference>
<gene>
    <name evidence="7" type="primary">efeU</name>
    <name evidence="7" type="ORF">KCTCHS21_07430</name>
</gene>
<feature type="transmembrane region" description="Helical" evidence="6">
    <location>
        <begin position="149"/>
        <end position="170"/>
    </location>
</feature>
<feature type="transmembrane region" description="Helical" evidence="6">
    <location>
        <begin position="6"/>
        <end position="27"/>
    </location>
</feature>
<feature type="transmembrane region" description="Helical" evidence="6">
    <location>
        <begin position="39"/>
        <end position="60"/>
    </location>
</feature>
<dbReference type="PANTHER" id="PTHR31632:SF2">
    <property type="entry name" value="PLASMA MEMBRANE IRON PERMEASE"/>
    <property type="match status" value="1"/>
</dbReference>
<dbReference type="AlphaFoldDB" id="A0A3T1CZS9"/>
<dbReference type="InterPro" id="IPR004923">
    <property type="entry name" value="FTR1/Fip1/EfeU"/>
</dbReference>
<evidence type="ECO:0000256" key="6">
    <source>
        <dbReference type="SAM" id="Phobius"/>
    </source>
</evidence>
<comment type="subcellular location">
    <subcellularLocation>
        <location evidence="1">Membrane</location>
        <topology evidence="1">Multi-pass membrane protein</topology>
    </subcellularLocation>
</comment>
<comment type="similarity">
    <text evidence="2">Belongs to the oxidase-dependent Fe transporter (OFeT) (TC 9.A.10.1) family.</text>
</comment>
<dbReference type="Proteomes" id="UP000289856">
    <property type="component" value="Chromosome"/>
</dbReference>
<sequence length="307" mass="34232">MDLQSFLITFREALEAILIVGVILTYLKKIEQKQWNKWVWVGVVLALIASYGVALVFQTVLTGFATMGSQNYLKIGIMLVSCVLLSHMVLFMSQQSRNLQGKVENKITAILTVGGALNMIAHSFLVVVREGVETVFFFAAITGGDIQKALQSWGALFGLLLAIVIGWLFFKSTKKIQLKTFFRITSIFLMMIAGGLLVQAVGIMQDIGMMGTVYKTPGGEVGELYNLTAIMPEHPLDEVQYLRDTGNQPLINGQVGIFFKAFLGYTQNPSVEEFVLYWAFYLVILILLGMQKKRHEKVNQELNQDAA</sequence>
<protein>
    <submittedName>
        <fullName evidence="7">Ferrous iron permease EfeU</fullName>
    </submittedName>
</protein>
<keyword evidence="3 6" id="KW-0812">Transmembrane</keyword>
<feature type="transmembrane region" description="Helical" evidence="6">
    <location>
        <begin position="72"/>
        <end position="91"/>
    </location>
</feature>
<organism evidence="7 8">
    <name type="scientific">Cohnella abietis</name>
    <dbReference type="NCBI Taxonomy" id="2507935"/>
    <lineage>
        <taxon>Bacteria</taxon>
        <taxon>Bacillati</taxon>
        <taxon>Bacillota</taxon>
        <taxon>Bacilli</taxon>
        <taxon>Bacillales</taxon>
        <taxon>Paenibacillaceae</taxon>
        <taxon>Cohnella</taxon>
    </lineage>
</organism>
<keyword evidence="5 6" id="KW-0472">Membrane</keyword>
<dbReference type="RefSeq" id="WP_130605187.1">
    <property type="nucleotide sequence ID" value="NZ_AP019400.1"/>
</dbReference>
<dbReference type="Pfam" id="PF03239">
    <property type="entry name" value="FTR1"/>
    <property type="match status" value="1"/>
</dbReference>
<evidence type="ECO:0000313" key="8">
    <source>
        <dbReference type="Proteomes" id="UP000289856"/>
    </source>
</evidence>
<dbReference type="EMBL" id="AP019400">
    <property type="protein sequence ID" value="BBI31344.1"/>
    <property type="molecule type" value="Genomic_DNA"/>
</dbReference>
<evidence type="ECO:0000256" key="1">
    <source>
        <dbReference type="ARBA" id="ARBA00004141"/>
    </source>
</evidence>
<feature type="transmembrane region" description="Helical" evidence="6">
    <location>
        <begin position="274"/>
        <end position="290"/>
    </location>
</feature>
<dbReference type="OrthoDB" id="8215804at2"/>
<evidence type="ECO:0000256" key="3">
    <source>
        <dbReference type="ARBA" id="ARBA00022692"/>
    </source>
</evidence>
<proteinExistence type="inferred from homology"/>
<evidence type="ECO:0000313" key="7">
    <source>
        <dbReference type="EMBL" id="BBI31344.1"/>
    </source>
</evidence>
<evidence type="ECO:0000256" key="2">
    <source>
        <dbReference type="ARBA" id="ARBA00008333"/>
    </source>
</evidence>
<feature type="transmembrane region" description="Helical" evidence="6">
    <location>
        <begin position="182"/>
        <end position="204"/>
    </location>
</feature>
<reference evidence="7 8" key="1">
    <citation type="submission" date="2019-01" db="EMBL/GenBank/DDBJ databases">
        <title>Complete genome sequence of Cohnella hallensis HS21 isolated from Korean fir (Abies koreana) rhizospheric soil.</title>
        <authorList>
            <person name="Jiang L."/>
            <person name="Kang S.W."/>
            <person name="Kim S."/>
            <person name="Jung J."/>
            <person name="Kim C.Y."/>
            <person name="Kim D.H."/>
            <person name="Kim S.W."/>
            <person name="Lee J."/>
        </authorList>
    </citation>
    <scope>NUCLEOTIDE SEQUENCE [LARGE SCALE GENOMIC DNA]</scope>
    <source>
        <strain evidence="7 8">HS21</strain>
    </source>
</reference>